<evidence type="ECO:0000313" key="12">
    <source>
        <dbReference type="EMBL" id="KKS36928.1"/>
    </source>
</evidence>
<evidence type="ECO:0000256" key="7">
    <source>
        <dbReference type="PIRSR" id="PIRSR618044-1"/>
    </source>
</evidence>
<dbReference type="InterPro" id="IPR001967">
    <property type="entry name" value="Peptidase_S11_N"/>
</dbReference>
<evidence type="ECO:0000256" key="8">
    <source>
        <dbReference type="PIRSR" id="PIRSR618044-2"/>
    </source>
</evidence>
<evidence type="ECO:0000256" key="10">
    <source>
        <dbReference type="SAM" id="Phobius"/>
    </source>
</evidence>
<dbReference type="PRINTS" id="PR00725">
    <property type="entry name" value="DADACBPTASE1"/>
</dbReference>
<comment type="caution">
    <text evidence="12">The sequence shown here is derived from an EMBL/GenBank/DDBJ whole genome shotgun (WGS) entry which is preliminary data.</text>
</comment>
<dbReference type="GO" id="GO:0008360">
    <property type="term" value="P:regulation of cell shape"/>
    <property type="evidence" value="ECO:0007669"/>
    <property type="project" value="UniProtKB-KW"/>
</dbReference>
<evidence type="ECO:0000256" key="2">
    <source>
        <dbReference type="ARBA" id="ARBA00022729"/>
    </source>
</evidence>
<evidence type="ECO:0000256" key="6">
    <source>
        <dbReference type="ARBA" id="ARBA00023316"/>
    </source>
</evidence>
<reference evidence="12 13" key="1">
    <citation type="journal article" date="2015" name="Nature">
        <title>rRNA introns, odd ribosomes, and small enigmatic genomes across a large radiation of phyla.</title>
        <authorList>
            <person name="Brown C.T."/>
            <person name="Hug L.A."/>
            <person name="Thomas B.C."/>
            <person name="Sharon I."/>
            <person name="Castelle C.J."/>
            <person name="Singh A."/>
            <person name="Wilkins M.J."/>
            <person name="Williams K.H."/>
            <person name="Banfield J.F."/>
        </authorList>
    </citation>
    <scope>NUCLEOTIDE SEQUENCE [LARGE SCALE GENOMIC DNA]</scope>
</reference>
<dbReference type="GO" id="GO:0071555">
    <property type="term" value="P:cell wall organization"/>
    <property type="evidence" value="ECO:0007669"/>
    <property type="project" value="UniProtKB-KW"/>
</dbReference>
<keyword evidence="6" id="KW-0961">Cell wall biogenesis/degradation</keyword>
<feature type="transmembrane region" description="Helical" evidence="10">
    <location>
        <begin position="21"/>
        <end position="40"/>
    </location>
</feature>
<dbReference type="GO" id="GO:0009002">
    <property type="term" value="F:serine-type D-Ala-D-Ala carboxypeptidase activity"/>
    <property type="evidence" value="ECO:0007669"/>
    <property type="project" value="InterPro"/>
</dbReference>
<protein>
    <submittedName>
        <fullName evidence="12">Serine-type D-Ala-D-Ala carboxypeptidase</fullName>
    </submittedName>
</protein>
<dbReference type="GO" id="GO:0006508">
    <property type="term" value="P:proteolysis"/>
    <property type="evidence" value="ECO:0007669"/>
    <property type="project" value="InterPro"/>
</dbReference>
<sequence>MYSYKQKISQNSKKMTTGGSRLWVFIPVLFLSTAIAFVFLRRGVAEEIKVEVVKDEYLETLKPTEIRKEPLALIKEESDFPPELIAGSAGIIVDADNGKILYAKEADNKMPLASLVKIMTAVITLEHKSLSDYATVTAEADAVGENEMGVSEGEAYTIEELLYGLLLNSGNDAAYTLAENVAGSSDEFIRWMNRKAQELGLKNTGFFDPSGLDDRSYTTAADLVVLTEYAMRHKEFREIVATVEKELPYSGLHKYLYLENQTNLLTTYPGVIGVKTGYTEEAGLCLSTYAENSGKKLVGIVLNSIDRKGDMIIMLDYGFSRYGIIVEHHLLDIF</sequence>
<evidence type="ECO:0000256" key="9">
    <source>
        <dbReference type="RuleBase" id="RU004016"/>
    </source>
</evidence>
<keyword evidence="12" id="KW-0645">Protease</keyword>
<evidence type="ECO:0000256" key="1">
    <source>
        <dbReference type="ARBA" id="ARBA00007164"/>
    </source>
</evidence>
<dbReference type="SUPFAM" id="SSF56601">
    <property type="entry name" value="beta-lactamase/transpeptidase-like"/>
    <property type="match status" value="1"/>
</dbReference>
<feature type="active site" evidence="7">
    <location>
        <position position="169"/>
    </location>
</feature>
<evidence type="ECO:0000313" key="13">
    <source>
        <dbReference type="Proteomes" id="UP000033847"/>
    </source>
</evidence>
<proteinExistence type="inferred from homology"/>
<accession>A0A0G1BHJ0</accession>
<keyword evidence="2" id="KW-0732">Signal</keyword>
<dbReference type="PANTHER" id="PTHR21581:SF33">
    <property type="entry name" value="D-ALANYL-D-ALANINE CARBOXYPEPTIDASE DACB"/>
    <property type="match status" value="1"/>
</dbReference>
<evidence type="ECO:0000256" key="4">
    <source>
        <dbReference type="ARBA" id="ARBA00022960"/>
    </source>
</evidence>
<organism evidence="12 13">
    <name type="scientific">candidate division WWE3 bacterium GW2011_GWF1_42_14</name>
    <dbReference type="NCBI Taxonomy" id="1619138"/>
    <lineage>
        <taxon>Bacteria</taxon>
        <taxon>Katanobacteria</taxon>
    </lineage>
</organism>
<keyword evidence="5" id="KW-0573">Peptidoglycan synthesis</keyword>
<dbReference type="EMBL" id="LCCU01000019">
    <property type="protein sequence ID" value="KKS36928.1"/>
    <property type="molecule type" value="Genomic_DNA"/>
</dbReference>
<keyword evidence="10" id="KW-0812">Transmembrane</keyword>
<dbReference type="Proteomes" id="UP000033847">
    <property type="component" value="Unassembled WGS sequence"/>
</dbReference>
<dbReference type="Gene3D" id="3.40.710.10">
    <property type="entry name" value="DD-peptidase/beta-lactamase superfamily"/>
    <property type="match status" value="1"/>
</dbReference>
<keyword evidence="12" id="KW-0121">Carboxypeptidase</keyword>
<dbReference type="PANTHER" id="PTHR21581">
    <property type="entry name" value="D-ALANYL-D-ALANINE CARBOXYPEPTIDASE"/>
    <property type="match status" value="1"/>
</dbReference>
<feature type="domain" description="Peptidase S11 D-alanyl-D-alanine carboxypeptidase A N-terminal" evidence="11">
    <location>
        <begin position="81"/>
        <end position="304"/>
    </location>
</feature>
<keyword evidence="10" id="KW-0472">Membrane</keyword>
<feature type="active site" description="Acyl-ester intermediate" evidence="7">
    <location>
        <position position="114"/>
    </location>
</feature>
<dbReference type="InterPro" id="IPR018044">
    <property type="entry name" value="Peptidase_S11"/>
</dbReference>
<keyword evidence="10" id="KW-1133">Transmembrane helix</keyword>
<dbReference type="InterPro" id="IPR012338">
    <property type="entry name" value="Beta-lactam/transpept-like"/>
</dbReference>
<name>A0A0G1BHJ0_UNCKA</name>
<evidence type="ECO:0000259" key="11">
    <source>
        <dbReference type="Pfam" id="PF00768"/>
    </source>
</evidence>
<evidence type="ECO:0000256" key="5">
    <source>
        <dbReference type="ARBA" id="ARBA00022984"/>
    </source>
</evidence>
<dbReference type="Pfam" id="PF00768">
    <property type="entry name" value="Peptidase_S11"/>
    <property type="match status" value="1"/>
</dbReference>
<keyword evidence="4" id="KW-0133">Cell shape</keyword>
<gene>
    <name evidence="12" type="ORF">UV00_C0019G0029</name>
</gene>
<keyword evidence="3" id="KW-0378">Hydrolase</keyword>
<feature type="active site" description="Proton acceptor" evidence="7">
    <location>
        <position position="117"/>
    </location>
</feature>
<evidence type="ECO:0000256" key="3">
    <source>
        <dbReference type="ARBA" id="ARBA00022801"/>
    </source>
</evidence>
<feature type="binding site" evidence="8">
    <location>
        <position position="275"/>
    </location>
    <ligand>
        <name>substrate</name>
    </ligand>
</feature>
<comment type="similarity">
    <text evidence="1 9">Belongs to the peptidase S11 family.</text>
</comment>
<dbReference type="GO" id="GO:0009252">
    <property type="term" value="P:peptidoglycan biosynthetic process"/>
    <property type="evidence" value="ECO:0007669"/>
    <property type="project" value="UniProtKB-KW"/>
</dbReference>
<dbReference type="AlphaFoldDB" id="A0A0G1BHJ0"/>
<dbReference type="PATRIC" id="fig|1619138.3.peg.791"/>